<accession>A0ABS6SGY2</accession>
<dbReference type="EMBL" id="JAGSPA010000004">
    <property type="protein sequence ID" value="MBV7257667.1"/>
    <property type="molecule type" value="Genomic_DNA"/>
</dbReference>
<proteinExistence type="predicted"/>
<feature type="domain" description="T3SS EscN ATPase C-terminal" evidence="6">
    <location>
        <begin position="309"/>
        <end position="378"/>
    </location>
</feature>
<evidence type="ECO:0000313" key="7">
    <source>
        <dbReference type="EMBL" id="MBV7257667.1"/>
    </source>
</evidence>
<evidence type="ECO:0000313" key="8">
    <source>
        <dbReference type="Proteomes" id="UP000722336"/>
    </source>
</evidence>
<sequence>MTRPTHAATFRALPANNLPAAALLSRISDEDEEIAPSDEWIGRVLCPSGGSRDGRPAPAAGSLHRVLRPAQPVRQQAAPKGQPLDTGIAAIDLFAPMTGGQRIAMLARGGASRAGLFGMLGRFTDRDVVVIGLIGLAERDVRELVQNQLGAEGMSRAVVIAAFDEDGPVMRRRAAWAALTIAEHFRDAGKHVLCLLDSISEFADACRELSVDAGEVRNAFAYTPHIFDEVHRLISRAGILPGGPGEMTGIFAVSESADRPDDLLVSAVSEMVDDRIVLDREIAAKGRFPAIDLLDRAHRDPPAIETGTDHEKTQLIAAAHAELSLCSNMEELVRLGAYTPGRNAEVDRALSCAPAIENLMKQSRRERRDSAAALAELKGCLS</sequence>
<dbReference type="Pfam" id="PF00006">
    <property type="entry name" value="ATP-synt_ab"/>
    <property type="match status" value="1"/>
</dbReference>
<evidence type="ECO:0000256" key="3">
    <source>
        <dbReference type="ARBA" id="ARBA00022840"/>
    </source>
</evidence>
<dbReference type="InterPro" id="IPR050053">
    <property type="entry name" value="ATPase_alpha/beta_chains"/>
</dbReference>
<evidence type="ECO:0000259" key="6">
    <source>
        <dbReference type="Pfam" id="PF18269"/>
    </source>
</evidence>
<dbReference type="PANTHER" id="PTHR15184:SF9">
    <property type="entry name" value="SPI-1 TYPE 3 SECRETION SYSTEM ATPASE"/>
    <property type="match status" value="1"/>
</dbReference>
<evidence type="ECO:0000256" key="2">
    <source>
        <dbReference type="ARBA" id="ARBA00022741"/>
    </source>
</evidence>
<dbReference type="Proteomes" id="UP000722336">
    <property type="component" value="Unassembled WGS sequence"/>
</dbReference>
<dbReference type="InterPro" id="IPR000194">
    <property type="entry name" value="ATPase_F1/V1/A1_a/bsu_nucl-bd"/>
</dbReference>
<dbReference type="Pfam" id="PF18269">
    <property type="entry name" value="T3SS_ATPase_C"/>
    <property type="match status" value="1"/>
</dbReference>
<keyword evidence="4" id="KW-1278">Translocase</keyword>
<organism evidence="7 8">
    <name type="scientific">Pacificimonas pallii</name>
    <dbReference type="NCBI Taxonomy" id="2827236"/>
    <lineage>
        <taxon>Bacteria</taxon>
        <taxon>Pseudomonadati</taxon>
        <taxon>Pseudomonadota</taxon>
        <taxon>Alphaproteobacteria</taxon>
        <taxon>Sphingomonadales</taxon>
        <taxon>Sphingosinicellaceae</taxon>
        <taxon>Pacificimonas</taxon>
    </lineage>
</organism>
<keyword evidence="2" id="KW-0547">Nucleotide-binding</keyword>
<dbReference type="PANTHER" id="PTHR15184">
    <property type="entry name" value="ATP SYNTHASE"/>
    <property type="match status" value="1"/>
</dbReference>
<feature type="domain" description="ATPase F1/V1/A1 complex alpha/beta subunit nucleotide-binding" evidence="5">
    <location>
        <begin position="87"/>
        <end position="294"/>
    </location>
</feature>
<gene>
    <name evidence="7" type="ORF">KCG44_12815</name>
</gene>
<dbReference type="InterPro" id="IPR040627">
    <property type="entry name" value="T3SS_ATPase_C"/>
</dbReference>
<keyword evidence="1" id="KW-0813">Transport</keyword>
<keyword evidence="8" id="KW-1185">Reference proteome</keyword>
<name>A0ABS6SGY2_9SPHN</name>
<reference evidence="7 8" key="1">
    <citation type="submission" date="2021-04" db="EMBL/GenBank/DDBJ databases">
        <authorList>
            <person name="Pira H."/>
            <person name="Risdian C."/>
            <person name="Wink J."/>
        </authorList>
    </citation>
    <scope>NUCLEOTIDE SEQUENCE [LARGE SCALE GENOMIC DNA]</scope>
    <source>
        <strain evidence="7 8">WHA3</strain>
    </source>
</reference>
<evidence type="ECO:0000256" key="4">
    <source>
        <dbReference type="ARBA" id="ARBA00022967"/>
    </source>
</evidence>
<dbReference type="RefSeq" id="WP_218446502.1">
    <property type="nucleotide sequence ID" value="NZ_JAGSPA010000004.1"/>
</dbReference>
<protein>
    <submittedName>
        <fullName evidence="7">Flagellum-specific ATP synthase FliI</fullName>
    </submittedName>
</protein>
<evidence type="ECO:0000259" key="5">
    <source>
        <dbReference type="Pfam" id="PF00006"/>
    </source>
</evidence>
<evidence type="ECO:0000256" key="1">
    <source>
        <dbReference type="ARBA" id="ARBA00022448"/>
    </source>
</evidence>
<keyword evidence="3" id="KW-0067">ATP-binding</keyword>
<comment type="caution">
    <text evidence="7">The sequence shown here is derived from an EMBL/GenBank/DDBJ whole genome shotgun (WGS) entry which is preliminary data.</text>
</comment>